<proteinExistence type="predicted"/>
<gene>
    <name evidence="1" type="ORF">LTS18_010890</name>
</gene>
<evidence type="ECO:0000313" key="1">
    <source>
        <dbReference type="EMBL" id="KAK3077218.1"/>
    </source>
</evidence>
<feature type="non-terminal residue" evidence="1">
    <location>
        <position position="1"/>
    </location>
</feature>
<reference evidence="1" key="1">
    <citation type="submission" date="2024-09" db="EMBL/GenBank/DDBJ databases">
        <title>Black Yeasts Isolated from many extreme environments.</title>
        <authorList>
            <person name="Coleine C."/>
            <person name="Stajich J.E."/>
            <person name="Selbmann L."/>
        </authorList>
    </citation>
    <scope>NUCLEOTIDE SEQUENCE</scope>
    <source>
        <strain evidence="1">CCFEE 5737</strain>
    </source>
</reference>
<protein>
    <submittedName>
        <fullName evidence="1">Uncharacterized protein</fullName>
    </submittedName>
</protein>
<dbReference type="Proteomes" id="UP001186974">
    <property type="component" value="Unassembled WGS sequence"/>
</dbReference>
<keyword evidence="2" id="KW-1185">Reference proteome</keyword>
<name>A0ACC3DKW0_9PEZI</name>
<sequence>VRDAVLATEHLPTENWDYEVVKQRCIRSALPEFVSRETLWALDKARKDLMENNPDLTSEEVAECCLPQLEAFAQEAEQRKRTVEEKEPDFQNDYFPLAEYSAFSDAHLERSIMARTDDT</sequence>
<dbReference type="EMBL" id="JAWDJW010003082">
    <property type="protein sequence ID" value="KAK3077218.1"/>
    <property type="molecule type" value="Genomic_DNA"/>
</dbReference>
<accession>A0ACC3DKW0</accession>
<organism evidence="1 2">
    <name type="scientific">Coniosporium uncinatum</name>
    <dbReference type="NCBI Taxonomy" id="93489"/>
    <lineage>
        <taxon>Eukaryota</taxon>
        <taxon>Fungi</taxon>
        <taxon>Dikarya</taxon>
        <taxon>Ascomycota</taxon>
        <taxon>Pezizomycotina</taxon>
        <taxon>Dothideomycetes</taxon>
        <taxon>Dothideomycetes incertae sedis</taxon>
        <taxon>Coniosporium</taxon>
    </lineage>
</organism>
<comment type="caution">
    <text evidence="1">The sequence shown here is derived from an EMBL/GenBank/DDBJ whole genome shotgun (WGS) entry which is preliminary data.</text>
</comment>
<evidence type="ECO:0000313" key="2">
    <source>
        <dbReference type="Proteomes" id="UP001186974"/>
    </source>
</evidence>